<evidence type="ECO:0000313" key="1">
    <source>
        <dbReference type="EMBL" id="QBZ63902.1"/>
    </source>
</evidence>
<reference evidence="1 2" key="1">
    <citation type="journal article" date="2019" name="Mol. Biol. Evol.">
        <title>Blast fungal genomes show frequent chromosomal changes, gene gains and losses, and effector gene turnover.</title>
        <authorList>
            <person name="Gomez Luciano L.B."/>
            <person name="Jason Tsai I."/>
            <person name="Chuma I."/>
            <person name="Tosa Y."/>
            <person name="Chen Y.H."/>
            <person name="Li J.Y."/>
            <person name="Li M.Y."/>
            <person name="Jade Lu M.Y."/>
            <person name="Nakayashiki H."/>
            <person name="Li W.H."/>
        </authorList>
    </citation>
    <scope>NUCLEOTIDE SEQUENCE [LARGE SCALE GENOMIC DNA]</scope>
    <source>
        <strain evidence="1">MZ5-1-6</strain>
    </source>
</reference>
<feature type="non-terminal residue" evidence="1">
    <location>
        <position position="1"/>
    </location>
</feature>
<dbReference type="AlphaFoldDB" id="A0A4P7NP23"/>
<sequence>LIFHIVWVVLDVPFGRVSEVFGRFLSCGAVARPYSWPHRHLETLLRHIFRVAYITWQSASVPCSSRADKPGSLLMTTSPYRRCVRVEGSCLVHTNSVTLGVHDSLQLK</sequence>
<proteinExistence type="predicted"/>
<gene>
    <name evidence="1" type="ORF">PoMZ_05593</name>
</gene>
<organism evidence="1 2">
    <name type="scientific">Pyricularia oryzae</name>
    <name type="common">Rice blast fungus</name>
    <name type="synonym">Magnaporthe oryzae</name>
    <dbReference type="NCBI Taxonomy" id="318829"/>
    <lineage>
        <taxon>Eukaryota</taxon>
        <taxon>Fungi</taxon>
        <taxon>Dikarya</taxon>
        <taxon>Ascomycota</taxon>
        <taxon>Pezizomycotina</taxon>
        <taxon>Sordariomycetes</taxon>
        <taxon>Sordariomycetidae</taxon>
        <taxon>Magnaporthales</taxon>
        <taxon>Pyriculariaceae</taxon>
        <taxon>Pyricularia</taxon>
    </lineage>
</organism>
<evidence type="ECO:0000313" key="2">
    <source>
        <dbReference type="Proteomes" id="UP000294847"/>
    </source>
</evidence>
<dbReference type="Proteomes" id="UP000294847">
    <property type="component" value="Chromosome 6"/>
</dbReference>
<name>A0A4P7NP23_PYROR</name>
<protein>
    <submittedName>
        <fullName evidence="1">Uncharacterized protein</fullName>
    </submittedName>
</protein>
<accession>A0A4P7NP23</accession>
<dbReference type="EMBL" id="CP034209">
    <property type="protein sequence ID" value="QBZ63902.1"/>
    <property type="molecule type" value="Genomic_DNA"/>
</dbReference>